<dbReference type="PROSITE" id="PS51354">
    <property type="entry name" value="GLUTAREDOXIN_2"/>
    <property type="match status" value="1"/>
</dbReference>
<dbReference type="CDD" id="cd03197">
    <property type="entry name" value="GST_C_mPGES2"/>
    <property type="match status" value="1"/>
</dbReference>
<evidence type="ECO:0000313" key="22">
    <source>
        <dbReference type="Proteomes" id="UP000727407"/>
    </source>
</evidence>
<evidence type="ECO:0000313" key="21">
    <source>
        <dbReference type="EMBL" id="KAF5892903.1"/>
    </source>
</evidence>
<accession>A0A8J4TLE8</accession>
<comment type="caution">
    <text evidence="21">The sequence shown here is derived from an EMBL/GenBank/DDBJ whole genome shotgun (WGS) entry which is preliminary data.</text>
</comment>
<evidence type="ECO:0000259" key="20">
    <source>
        <dbReference type="Pfam" id="PF00462"/>
    </source>
</evidence>
<evidence type="ECO:0000256" key="17">
    <source>
        <dbReference type="ARBA" id="ARBA00023931"/>
    </source>
</evidence>
<evidence type="ECO:0000256" key="2">
    <source>
        <dbReference type="ARBA" id="ARBA00004702"/>
    </source>
</evidence>
<dbReference type="Pfam" id="PF00462">
    <property type="entry name" value="Glutaredoxin"/>
    <property type="match status" value="1"/>
</dbReference>
<organism evidence="21 22">
    <name type="scientific">Clarias magur</name>
    <name type="common">Asian catfish</name>
    <name type="synonym">Macropteronotus magur</name>
    <dbReference type="NCBI Taxonomy" id="1594786"/>
    <lineage>
        <taxon>Eukaryota</taxon>
        <taxon>Metazoa</taxon>
        <taxon>Chordata</taxon>
        <taxon>Craniata</taxon>
        <taxon>Vertebrata</taxon>
        <taxon>Euteleostomi</taxon>
        <taxon>Actinopterygii</taxon>
        <taxon>Neopterygii</taxon>
        <taxon>Teleostei</taxon>
        <taxon>Ostariophysi</taxon>
        <taxon>Siluriformes</taxon>
        <taxon>Clariidae</taxon>
        <taxon>Clarias</taxon>
    </lineage>
</organism>
<dbReference type="GO" id="GO:0005739">
    <property type="term" value="C:mitochondrion"/>
    <property type="evidence" value="ECO:0007669"/>
    <property type="project" value="TreeGrafter"/>
</dbReference>
<sequence>MAASCARSLGQAEDEGRDLKLTLYQYKTCPFCSKVRAFLDYHGLPYEVVEVNPVMRQEIKWSSYRKVPIVTVNGNVQLNDSSVIISALMTYLLSREKSVPEILACYPEMKAKNESGRDVTEFGNKYWVMVDESKHPQTFPEKTSRQEEIKWRKWADDWLVHLISPNVYRTPAEALASFDYIVREGKFGAFEGFVAKYVGAAAMWLISKRLKSRHHLQDDVRQDLYQAVNDWVAAIGKNKKFMGGEKPNLADLAVFGVLRVMDGLEAHDDMMKNTK</sequence>
<dbReference type="InterPro" id="IPR034334">
    <property type="entry name" value="PGES2"/>
</dbReference>
<keyword evidence="9" id="KW-0812">Transmembrane</keyword>
<evidence type="ECO:0000256" key="11">
    <source>
        <dbReference type="ARBA" id="ARBA00022989"/>
    </source>
</evidence>
<protein>
    <recommendedName>
        <fullName evidence="5">Prostaglandin E synthase 2</fullName>
        <ecNumber evidence="4">5.3.99.3</ecNumber>
    </recommendedName>
    <alternativeName>
        <fullName evidence="18">Microsomal prostaglandin E synthase 2</fullName>
    </alternativeName>
</protein>
<keyword evidence="6" id="KW-0644">Prostaglandin metabolism</keyword>
<name>A0A8J4TLE8_CLAMG</name>
<dbReference type="OrthoDB" id="423541at2759"/>
<evidence type="ECO:0000256" key="3">
    <source>
        <dbReference type="ARBA" id="ARBA00007409"/>
    </source>
</evidence>
<evidence type="ECO:0000256" key="8">
    <source>
        <dbReference type="ARBA" id="ARBA00022585"/>
    </source>
</evidence>
<dbReference type="SFLD" id="SFLDS00019">
    <property type="entry name" value="Glutathione_Transferase_(cytos"/>
    <property type="match status" value="1"/>
</dbReference>
<keyword evidence="10" id="KW-0276">Fatty acid metabolism</keyword>
<comment type="subcellular location">
    <subcellularLocation>
        <location evidence="19">Endomembrane system</location>
        <topology evidence="19">Single-pass membrane protein</topology>
    </subcellularLocation>
</comment>
<dbReference type="GO" id="GO:0012505">
    <property type="term" value="C:endomembrane system"/>
    <property type="evidence" value="ECO:0007669"/>
    <property type="project" value="UniProtKB-SubCell"/>
</dbReference>
<comment type="function">
    <text evidence="1">Has a glutathione-disulfide oxidoreductase activity in the presence of NADPH and glutathione reductase. Reduces low molecular weight disulfides and proteins.</text>
</comment>
<keyword evidence="12" id="KW-0443">Lipid metabolism</keyword>
<dbReference type="InterPro" id="IPR034335">
    <property type="entry name" value="PGES2_C"/>
</dbReference>
<feature type="non-terminal residue" evidence="21">
    <location>
        <position position="275"/>
    </location>
</feature>
<dbReference type="Gene3D" id="1.20.1050.10">
    <property type="match status" value="1"/>
</dbReference>
<comment type="pathway">
    <text evidence="2">Lipid metabolism; prostaglandin biosynthesis.</text>
</comment>
<dbReference type="AlphaFoldDB" id="A0A8J4TLE8"/>
<dbReference type="InterPro" id="IPR002109">
    <property type="entry name" value="Glutaredoxin"/>
</dbReference>
<dbReference type="FunFam" id="3.40.30.10:FF:000114">
    <property type="entry name" value="Prostaglandin E synthase 2"/>
    <property type="match status" value="1"/>
</dbReference>
<dbReference type="Gene3D" id="6.20.200.30">
    <property type="match status" value="1"/>
</dbReference>
<evidence type="ECO:0000256" key="16">
    <source>
        <dbReference type="ARBA" id="ARBA00023930"/>
    </source>
</evidence>
<evidence type="ECO:0000256" key="15">
    <source>
        <dbReference type="ARBA" id="ARBA00023235"/>
    </source>
</evidence>
<dbReference type="SFLD" id="SFLDG01203">
    <property type="entry name" value="Prostaglandin_E_synthase_like1"/>
    <property type="match status" value="1"/>
</dbReference>
<dbReference type="InterPro" id="IPR036249">
    <property type="entry name" value="Thioredoxin-like_sf"/>
</dbReference>
<evidence type="ECO:0000256" key="19">
    <source>
        <dbReference type="ARBA" id="ARBA00037847"/>
    </source>
</evidence>
<evidence type="ECO:0000256" key="6">
    <source>
        <dbReference type="ARBA" id="ARBA00022501"/>
    </source>
</evidence>
<dbReference type="SFLD" id="SFLDG01182">
    <property type="entry name" value="Prostaglandin_E_synthase_like"/>
    <property type="match status" value="1"/>
</dbReference>
<reference evidence="21" key="1">
    <citation type="submission" date="2020-07" db="EMBL/GenBank/DDBJ databases">
        <title>Clarias magur genome sequencing, assembly and annotation.</title>
        <authorList>
            <person name="Kushwaha B."/>
            <person name="Kumar R."/>
            <person name="Das P."/>
            <person name="Joshi C.G."/>
            <person name="Kumar D."/>
            <person name="Nagpure N.S."/>
            <person name="Pandey M."/>
            <person name="Agarwal S."/>
            <person name="Srivastava S."/>
            <person name="Singh M."/>
            <person name="Sahoo L."/>
            <person name="Jayasankar P."/>
            <person name="Meher P.K."/>
            <person name="Koringa P.G."/>
            <person name="Iquebal M.A."/>
            <person name="Das S.P."/>
            <person name="Bit A."/>
            <person name="Patnaik S."/>
            <person name="Patel N."/>
            <person name="Shah T.M."/>
            <person name="Hinsu A."/>
            <person name="Jena J.K."/>
        </authorList>
    </citation>
    <scope>NUCLEOTIDE SEQUENCE</scope>
    <source>
        <strain evidence="21">CIFAMagur01</strain>
        <tissue evidence="21">Testis</tissue>
    </source>
</reference>
<evidence type="ECO:0000256" key="1">
    <source>
        <dbReference type="ARBA" id="ARBA00002549"/>
    </source>
</evidence>
<dbReference type="InterPro" id="IPR040079">
    <property type="entry name" value="Glutathione_S-Trfase"/>
</dbReference>
<comment type="similarity">
    <text evidence="3">Belongs to the GST superfamily.</text>
</comment>
<proteinExistence type="inferred from homology"/>
<keyword evidence="8" id="KW-0643">Prostaglandin biosynthesis</keyword>
<evidence type="ECO:0000256" key="14">
    <source>
        <dbReference type="ARBA" id="ARBA00023160"/>
    </source>
</evidence>
<dbReference type="PROSITE" id="PS00195">
    <property type="entry name" value="GLUTAREDOXIN_1"/>
    <property type="match status" value="1"/>
</dbReference>
<dbReference type="EMBL" id="QNUK01000468">
    <property type="protein sequence ID" value="KAF5892903.1"/>
    <property type="molecule type" value="Genomic_DNA"/>
</dbReference>
<keyword evidence="13" id="KW-0472">Membrane</keyword>
<evidence type="ECO:0000256" key="4">
    <source>
        <dbReference type="ARBA" id="ARBA00012203"/>
    </source>
</evidence>
<feature type="domain" description="Glutaredoxin" evidence="20">
    <location>
        <begin position="22"/>
        <end position="75"/>
    </location>
</feature>
<dbReference type="FunFam" id="1.20.1050.10:FF:000028">
    <property type="entry name" value="Prostaglandin E synthase 2"/>
    <property type="match status" value="1"/>
</dbReference>
<dbReference type="UniPathway" id="UPA00662"/>
<dbReference type="CDD" id="cd03040">
    <property type="entry name" value="GST_N_mPGES2"/>
    <property type="match status" value="1"/>
</dbReference>
<keyword evidence="22" id="KW-1185">Reference proteome</keyword>
<evidence type="ECO:0000256" key="5">
    <source>
        <dbReference type="ARBA" id="ARBA00019474"/>
    </source>
</evidence>
<dbReference type="SUPFAM" id="SSF52833">
    <property type="entry name" value="Thioredoxin-like"/>
    <property type="match status" value="1"/>
</dbReference>
<dbReference type="InterPro" id="IPR036282">
    <property type="entry name" value="Glutathione-S-Trfase_C_sf"/>
</dbReference>
<evidence type="ECO:0000256" key="18">
    <source>
        <dbReference type="ARBA" id="ARBA00031041"/>
    </source>
</evidence>
<dbReference type="PANTHER" id="PTHR12782">
    <property type="entry name" value="MICROSOMAL PROSTAGLANDIN E SYNTHASE-2"/>
    <property type="match status" value="1"/>
</dbReference>
<evidence type="ECO:0000256" key="10">
    <source>
        <dbReference type="ARBA" id="ARBA00022832"/>
    </source>
</evidence>
<evidence type="ECO:0000256" key="13">
    <source>
        <dbReference type="ARBA" id="ARBA00023136"/>
    </source>
</evidence>
<keyword evidence="15" id="KW-0413">Isomerase</keyword>
<dbReference type="GO" id="GO:0050220">
    <property type="term" value="F:prostaglandin-E synthase activity"/>
    <property type="evidence" value="ECO:0007669"/>
    <property type="project" value="UniProtKB-EC"/>
</dbReference>
<evidence type="ECO:0000256" key="9">
    <source>
        <dbReference type="ARBA" id="ARBA00022692"/>
    </source>
</evidence>
<keyword evidence="14" id="KW-0275">Fatty acid biosynthesis</keyword>
<dbReference type="GO" id="GO:0001516">
    <property type="term" value="P:prostaglandin biosynthetic process"/>
    <property type="evidence" value="ECO:0007669"/>
    <property type="project" value="UniProtKB-UniPathway"/>
</dbReference>
<comment type="catalytic activity">
    <reaction evidence="16">
        <text>prostaglandin H2 = (12S)-hydroxy-(5Z,8E,10E)-heptadecatrienoate + malonaldehyde</text>
        <dbReference type="Rhea" id="RHEA:48644"/>
        <dbReference type="ChEBI" id="CHEBI:57405"/>
        <dbReference type="ChEBI" id="CHEBI:90694"/>
        <dbReference type="ChEBI" id="CHEBI:566274"/>
    </reaction>
    <physiologicalReaction direction="left-to-right" evidence="16">
        <dbReference type="Rhea" id="RHEA:48645"/>
    </physiologicalReaction>
</comment>
<dbReference type="PANTHER" id="PTHR12782:SF5">
    <property type="entry name" value="PROSTAGLANDIN E SYNTHASE 2"/>
    <property type="match status" value="1"/>
</dbReference>
<dbReference type="Gene3D" id="3.40.30.10">
    <property type="entry name" value="Glutaredoxin"/>
    <property type="match status" value="1"/>
</dbReference>
<dbReference type="InterPro" id="IPR011767">
    <property type="entry name" value="GLR_AS"/>
</dbReference>
<dbReference type="EC" id="5.3.99.3" evidence="4"/>
<comment type="catalytic activity">
    <reaction evidence="17">
        <text>prostaglandin H2 = prostaglandin E2</text>
        <dbReference type="Rhea" id="RHEA:12893"/>
        <dbReference type="ChEBI" id="CHEBI:57405"/>
        <dbReference type="ChEBI" id="CHEBI:606564"/>
        <dbReference type="EC" id="5.3.99.3"/>
    </reaction>
    <physiologicalReaction direction="left-to-right" evidence="17">
        <dbReference type="Rhea" id="RHEA:12894"/>
    </physiologicalReaction>
</comment>
<keyword evidence="7" id="KW-0444">Lipid biosynthesis</keyword>
<evidence type="ECO:0000256" key="7">
    <source>
        <dbReference type="ARBA" id="ARBA00022516"/>
    </source>
</evidence>
<evidence type="ECO:0000256" key="12">
    <source>
        <dbReference type="ARBA" id="ARBA00023098"/>
    </source>
</evidence>
<dbReference type="SUPFAM" id="SSF47616">
    <property type="entry name" value="GST C-terminal domain-like"/>
    <property type="match status" value="1"/>
</dbReference>
<dbReference type="Proteomes" id="UP000727407">
    <property type="component" value="Unassembled WGS sequence"/>
</dbReference>
<keyword evidence="11" id="KW-1133">Transmembrane helix</keyword>
<gene>
    <name evidence="21" type="primary">ptgesl</name>
    <name evidence="21" type="ORF">DAT39_017389</name>
</gene>